<proteinExistence type="predicted"/>
<dbReference type="RefSeq" id="WP_081741179.1">
    <property type="nucleotide sequence ID" value="NZ_JACIER010000003.1"/>
</dbReference>
<evidence type="ECO:0008006" key="4">
    <source>
        <dbReference type="Google" id="ProtNLM"/>
    </source>
</evidence>
<dbReference type="AlphaFoldDB" id="A0A840D463"/>
<comment type="caution">
    <text evidence="2">The sequence shown here is derived from an EMBL/GenBank/DDBJ whole genome shotgun (WGS) entry which is preliminary data.</text>
</comment>
<organism evidence="2 3">
    <name type="scientific">Bacteroides reticulotermitis</name>
    <dbReference type="NCBI Taxonomy" id="1133319"/>
    <lineage>
        <taxon>Bacteria</taxon>
        <taxon>Pseudomonadati</taxon>
        <taxon>Bacteroidota</taxon>
        <taxon>Bacteroidia</taxon>
        <taxon>Bacteroidales</taxon>
        <taxon>Bacteroidaceae</taxon>
        <taxon>Bacteroides</taxon>
    </lineage>
</organism>
<evidence type="ECO:0000256" key="1">
    <source>
        <dbReference type="SAM" id="Phobius"/>
    </source>
</evidence>
<sequence>MKKSFKGVICGIVIACFIGLNIYTLQNETKLSDLTLANIEALANNRESGYSCSASANCYYGGRQEGSVSCTGTSNCSSGHQYVICDGNISYCV</sequence>
<dbReference type="Proteomes" id="UP000560658">
    <property type="component" value="Unassembled WGS sequence"/>
</dbReference>
<protein>
    <recommendedName>
        <fullName evidence="4">NVEALA protein</fullName>
    </recommendedName>
</protein>
<evidence type="ECO:0000313" key="2">
    <source>
        <dbReference type="EMBL" id="MBB4043242.1"/>
    </source>
</evidence>
<accession>A0A840D463</accession>
<name>A0A840D463_9BACE</name>
<keyword evidence="1" id="KW-0472">Membrane</keyword>
<dbReference type="Pfam" id="PF14055">
    <property type="entry name" value="NVEALA"/>
    <property type="match status" value="1"/>
</dbReference>
<reference evidence="2" key="1">
    <citation type="submission" date="2020-08" db="EMBL/GenBank/DDBJ databases">
        <title>Genomic Encyclopedia of Type Strains, Phase IV (KMG-IV): sequencing the most valuable type-strain genomes for metagenomic binning, comparative biology and taxonomic classification.</title>
        <authorList>
            <person name="Goeker M."/>
        </authorList>
    </citation>
    <scope>NUCLEOTIDE SEQUENCE [LARGE SCALE GENOMIC DNA]</scope>
    <source>
        <strain evidence="2">DSM 105720</strain>
    </source>
</reference>
<dbReference type="EMBL" id="JACIER010000003">
    <property type="protein sequence ID" value="MBB4043242.1"/>
    <property type="molecule type" value="Genomic_DNA"/>
</dbReference>
<evidence type="ECO:0000313" key="3">
    <source>
        <dbReference type="Proteomes" id="UP000560658"/>
    </source>
</evidence>
<keyword evidence="3" id="KW-1185">Reference proteome</keyword>
<keyword evidence="1" id="KW-1133">Transmembrane helix</keyword>
<keyword evidence="1" id="KW-0812">Transmembrane</keyword>
<feature type="transmembrane region" description="Helical" evidence="1">
    <location>
        <begin position="7"/>
        <end position="25"/>
    </location>
</feature>
<gene>
    <name evidence="2" type="ORF">GGR06_001009</name>
</gene>
<dbReference type="InterPro" id="IPR025905">
    <property type="entry name" value="NVEALA"/>
</dbReference>